<feature type="transmembrane region" description="Helical" evidence="1">
    <location>
        <begin position="118"/>
        <end position="134"/>
    </location>
</feature>
<evidence type="ECO:0000256" key="1">
    <source>
        <dbReference type="SAM" id="Phobius"/>
    </source>
</evidence>
<dbReference type="AlphaFoldDB" id="A0A316FIM6"/>
<dbReference type="GO" id="GO:0004175">
    <property type="term" value="F:endopeptidase activity"/>
    <property type="evidence" value="ECO:0007669"/>
    <property type="project" value="UniProtKB-ARBA"/>
</dbReference>
<dbReference type="Proteomes" id="UP000245697">
    <property type="component" value="Unassembled WGS sequence"/>
</dbReference>
<keyword evidence="4" id="KW-1185">Reference proteome</keyword>
<protein>
    <recommendedName>
        <fullName evidence="2">CAAX prenyl protease 2/Lysostaphin resistance protein A-like domain-containing protein</fullName>
    </recommendedName>
</protein>
<reference evidence="3 4" key="1">
    <citation type="submission" date="2018-05" db="EMBL/GenBank/DDBJ databases">
        <title>Genomic Encyclopedia of Archaeal and Bacterial Type Strains, Phase II (KMG-II): from individual species to whole genera.</title>
        <authorList>
            <person name="Goeker M."/>
        </authorList>
    </citation>
    <scope>NUCLEOTIDE SEQUENCE [LARGE SCALE GENOMIC DNA]</scope>
    <source>
        <strain evidence="3 4">DSM 45184</strain>
    </source>
</reference>
<feature type="domain" description="CAAX prenyl protease 2/Lysostaphin resistance protein A-like" evidence="2">
    <location>
        <begin position="89"/>
        <end position="172"/>
    </location>
</feature>
<name>A0A316FIM6_9ACTN</name>
<comment type="caution">
    <text evidence="3">The sequence shown here is derived from an EMBL/GenBank/DDBJ whole genome shotgun (WGS) entry which is preliminary data.</text>
</comment>
<organism evidence="3 4">
    <name type="scientific">Actinoplanes xinjiangensis</name>
    <dbReference type="NCBI Taxonomy" id="512350"/>
    <lineage>
        <taxon>Bacteria</taxon>
        <taxon>Bacillati</taxon>
        <taxon>Actinomycetota</taxon>
        <taxon>Actinomycetes</taxon>
        <taxon>Micromonosporales</taxon>
        <taxon>Micromonosporaceae</taxon>
        <taxon>Actinoplanes</taxon>
    </lineage>
</organism>
<evidence type="ECO:0000313" key="3">
    <source>
        <dbReference type="EMBL" id="PWK48768.1"/>
    </source>
</evidence>
<dbReference type="GO" id="GO:0080120">
    <property type="term" value="P:CAAX-box protein maturation"/>
    <property type="evidence" value="ECO:0007669"/>
    <property type="project" value="UniProtKB-ARBA"/>
</dbReference>
<gene>
    <name evidence="3" type="ORF">BC793_105112</name>
</gene>
<dbReference type="Pfam" id="PF02517">
    <property type="entry name" value="Rce1-like"/>
    <property type="match status" value="1"/>
</dbReference>
<keyword evidence="1" id="KW-1133">Transmembrane helix</keyword>
<dbReference type="RefSeq" id="WP_109592681.1">
    <property type="nucleotide sequence ID" value="NZ_BONA01000035.1"/>
</dbReference>
<feature type="transmembrane region" description="Helical" evidence="1">
    <location>
        <begin position="48"/>
        <end position="69"/>
    </location>
</feature>
<proteinExistence type="predicted"/>
<sequence>MTLAAVLLIMAAVRVWNHRGPARAQSCTGPLAAALLVAVSGRVPPLTGWGYALGAACAMTAGYGIVLLVPAGRRALAARSYDHPVRKALIGVPLSTVVFEEVAFRGVLWALIADGHGVVWATVITAVLFGFWHLPDRGEVAFTTLAGVLLSILRAASGGIIAPFVLHWTANGLGILASAWVRRSGPADSGDTDKS</sequence>
<keyword evidence="1" id="KW-0812">Transmembrane</keyword>
<dbReference type="InterPro" id="IPR003675">
    <property type="entry name" value="Rce1/LyrA-like_dom"/>
</dbReference>
<keyword evidence="1" id="KW-0472">Membrane</keyword>
<dbReference type="OrthoDB" id="3291654at2"/>
<feature type="transmembrane region" description="Helical" evidence="1">
    <location>
        <begin position="141"/>
        <end position="166"/>
    </location>
</feature>
<evidence type="ECO:0000313" key="4">
    <source>
        <dbReference type="Proteomes" id="UP000245697"/>
    </source>
</evidence>
<evidence type="ECO:0000259" key="2">
    <source>
        <dbReference type="Pfam" id="PF02517"/>
    </source>
</evidence>
<dbReference type="EMBL" id="QGGR01000005">
    <property type="protein sequence ID" value="PWK48768.1"/>
    <property type="molecule type" value="Genomic_DNA"/>
</dbReference>
<accession>A0A316FIM6</accession>